<comment type="subcellular location">
    <subcellularLocation>
        <location evidence="1">Endoplasmic reticulum membrane</location>
        <topology evidence="1">Single-pass membrane protein</topology>
    </subcellularLocation>
</comment>
<dbReference type="EMBL" id="JAWDEY010000035">
    <property type="protein sequence ID" value="KAK6588072.1"/>
    <property type="molecule type" value="Genomic_DNA"/>
</dbReference>
<reference evidence="12 13" key="1">
    <citation type="submission" date="2023-10" db="EMBL/GenBank/DDBJ databases">
        <title>Comparative genomics analysis reveals potential genetic determinants of host preference in Cryptosporidium xiaoi.</title>
        <authorList>
            <person name="Xiao L."/>
            <person name="Li J."/>
        </authorList>
    </citation>
    <scope>NUCLEOTIDE SEQUENCE [LARGE SCALE GENOMIC DNA]</scope>
    <source>
        <strain evidence="12 13">52996</strain>
    </source>
</reference>
<evidence type="ECO:0000256" key="9">
    <source>
        <dbReference type="ARBA" id="ARBA00023180"/>
    </source>
</evidence>
<protein>
    <recommendedName>
        <fullName evidence="14">Peptidase A1 domain-containing protein</fullName>
    </recommendedName>
</protein>
<feature type="transmembrane region" description="Helical" evidence="10">
    <location>
        <begin position="393"/>
        <end position="414"/>
    </location>
</feature>
<feature type="chain" id="PRO_5043597691" description="Peptidase A1 domain-containing protein" evidence="11">
    <location>
        <begin position="18"/>
        <end position="416"/>
    </location>
</feature>
<accession>A0AAV9XW05</accession>
<keyword evidence="8 10" id="KW-0472">Membrane</keyword>
<evidence type="ECO:0000256" key="7">
    <source>
        <dbReference type="ARBA" id="ARBA00022989"/>
    </source>
</evidence>
<evidence type="ECO:0000256" key="10">
    <source>
        <dbReference type="SAM" id="Phobius"/>
    </source>
</evidence>
<keyword evidence="11" id="KW-0732">Signal</keyword>
<dbReference type="InterPro" id="IPR040039">
    <property type="entry name" value="PIGX"/>
</dbReference>
<keyword evidence="7 10" id="KW-1133">Transmembrane helix</keyword>
<evidence type="ECO:0000256" key="8">
    <source>
        <dbReference type="ARBA" id="ARBA00023136"/>
    </source>
</evidence>
<dbReference type="PANTHER" id="PTHR28650">
    <property type="entry name" value="PHOSPHATIDYLINOSITOL-GLYCAN BIOSYNTHESIS CLASS X PROTEIN"/>
    <property type="match status" value="1"/>
</dbReference>
<evidence type="ECO:0000313" key="12">
    <source>
        <dbReference type="EMBL" id="KAK6588072.1"/>
    </source>
</evidence>
<proteinExistence type="inferred from homology"/>
<gene>
    <name evidence="12" type="ORF">RS030_71043</name>
</gene>
<dbReference type="GO" id="GO:0005789">
    <property type="term" value="C:endoplasmic reticulum membrane"/>
    <property type="evidence" value="ECO:0007669"/>
    <property type="project" value="UniProtKB-SubCell"/>
</dbReference>
<sequence>MSPLLVFISLLLIVVDSTNLYFQTYNEKHKAETEVFEIRSENILHNDSNDCLSWYTIVFSPSDNELSYIPSFPPGLFIFFKSKEKCNFDKSIVDLVLGLPDYDKFFNTENILPTKIYSIEDVFYILNSGYDREHFTKILSSANIFSPDNSELFSHEGEELKYVNIPLNNYVKFISREQTYILFGISDSIESINYLKRASVFDGSKKEWKTSVTVSKFIESDSNEGCNKSFTVTRKITGSGYHWNYETKVVSNRDIDSFVLLDVLPREVFLDIDEITQKNGDIKGINGKLVPLHPVHIERPSDESRSSLLLSFGYQSRVPIHMRYQSACTGCNYKEVKLVTPSLITNNSKNFKSDTCIYYTSELQTSHTKNVERGQEGEIKIKVPVGNSDDINYVFFATLILMVLTTTTLGLSIIKY</sequence>
<comment type="similarity">
    <text evidence="3">Belongs to the PIGX family.</text>
</comment>
<dbReference type="Pfam" id="PF08320">
    <property type="entry name" value="PIG-X"/>
    <property type="match status" value="1"/>
</dbReference>
<feature type="signal peptide" evidence="11">
    <location>
        <begin position="1"/>
        <end position="17"/>
    </location>
</feature>
<evidence type="ECO:0000256" key="5">
    <source>
        <dbReference type="ARBA" id="ARBA00022692"/>
    </source>
</evidence>
<evidence type="ECO:0000256" key="2">
    <source>
        <dbReference type="ARBA" id="ARBA00004687"/>
    </source>
</evidence>
<evidence type="ECO:0000256" key="6">
    <source>
        <dbReference type="ARBA" id="ARBA00022824"/>
    </source>
</evidence>
<keyword evidence="4" id="KW-0337">GPI-anchor biosynthesis</keyword>
<dbReference type="PANTHER" id="PTHR28650:SF1">
    <property type="entry name" value="PHOSPHATIDYLINOSITOL-GLYCAN BIOSYNTHESIS CLASS X PROTEIN"/>
    <property type="match status" value="1"/>
</dbReference>
<evidence type="ECO:0000256" key="1">
    <source>
        <dbReference type="ARBA" id="ARBA00004389"/>
    </source>
</evidence>
<evidence type="ECO:0000256" key="4">
    <source>
        <dbReference type="ARBA" id="ARBA00022502"/>
    </source>
</evidence>
<dbReference type="Proteomes" id="UP001311799">
    <property type="component" value="Unassembled WGS sequence"/>
</dbReference>
<dbReference type="AlphaFoldDB" id="A0AAV9XW05"/>
<keyword evidence="13" id="KW-1185">Reference proteome</keyword>
<keyword evidence="5 10" id="KW-0812">Transmembrane</keyword>
<name>A0AAV9XW05_9CRYT</name>
<organism evidence="12 13">
    <name type="scientific">Cryptosporidium xiaoi</name>
    <dbReference type="NCBI Taxonomy" id="659607"/>
    <lineage>
        <taxon>Eukaryota</taxon>
        <taxon>Sar</taxon>
        <taxon>Alveolata</taxon>
        <taxon>Apicomplexa</taxon>
        <taxon>Conoidasida</taxon>
        <taxon>Coccidia</taxon>
        <taxon>Eucoccidiorida</taxon>
        <taxon>Eimeriorina</taxon>
        <taxon>Cryptosporidiidae</taxon>
        <taxon>Cryptosporidium</taxon>
    </lineage>
</organism>
<evidence type="ECO:0000256" key="11">
    <source>
        <dbReference type="SAM" id="SignalP"/>
    </source>
</evidence>
<comment type="caution">
    <text evidence="12">The sequence shown here is derived from an EMBL/GenBank/DDBJ whole genome shotgun (WGS) entry which is preliminary data.</text>
</comment>
<dbReference type="GO" id="GO:0006506">
    <property type="term" value="P:GPI anchor biosynthetic process"/>
    <property type="evidence" value="ECO:0007669"/>
    <property type="project" value="UniProtKB-KW"/>
</dbReference>
<dbReference type="InterPro" id="IPR013233">
    <property type="entry name" value="PIG-X/PBN1"/>
</dbReference>
<keyword evidence="6" id="KW-0256">Endoplasmic reticulum</keyword>
<evidence type="ECO:0000313" key="13">
    <source>
        <dbReference type="Proteomes" id="UP001311799"/>
    </source>
</evidence>
<evidence type="ECO:0008006" key="14">
    <source>
        <dbReference type="Google" id="ProtNLM"/>
    </source>
</evidence>
<keyword evidence="9" id="KW-0325">Glycoprotein</keyword>
<evidence type="ECO:0000256" key="3">
    <source>
        <dbReference type="ARBA" id="ARBA00010345"/>
    </source>
</evidence>
<comment type="pathway">
    <text evidence="2">Glycolipid biosynthesis; glycosylphosphatidylinositol-anchor biosynthesis.</text>
</comment>